<dbReference type="RefSeq" id="XP_060420661.1">
    <property type="nucleotide sequence ID" value="XM_060562654.1"/>
</dbReference>
<protein>
    <submittedName>
        <fullName evidence="2">Uncharacterized protein</fullName>
    </submittedName>
</protein>
<dbReference type="GeneID" id="85446894"/>
<feature type="region of interest" description="Disordered" evidence="1">
    <location>
        <begin position="22"/>
        <end position="56"/>
    </location>
</feature>
<sequence>MEPLEALGPVRDVESLLAKKWTRNHNLGNPNHQRYPQQDQQRQSDRGAYRGGRDVGADFTRKDRTLLGLPDRTTSTNEYVSGRRILCNSEIACIGCGKDTADVIVDVHDFECTPAEKVNDVLISAGCIEGLHSEVYAHLVEYLATKGARHMNVAADIIEKAGKPDIAT</sequence>
<accession>A0AAD8QCU1</accession>
<name>A0AAD8QCU1_9PEZI</name>
<dbReference type="InterPro" id="IPR030475">
    <property type="entry name" value="RNR_small_AS"/>
</dbReference>
<dbReference type="AlphaFoldDB" id="A0AAD8QCU1"/>
<evidence type="ECO:0000256" key="1">
    <source>
        <dbReference type="SAM" id="MobiDB-lite"/>
    </source>
</evidence>
<keyword evidence="3" id="KW-1185">Reference proteome</keyword>
<reference evidence="2" key="1">
    <citation type="submission" date="2021-06" db="EMBL/GenBank/DDBJ databases">
        <title>Comparative genomics, transcriptomics and evolutionary studies reveal genomic signatures of adaptation to plant cell wall in hemibiotrophic fungi.</title>
        <authorList>
            <consortium name="DOE Joint Genome Institute"/>
            <person name="Baroncelli R."/>
            <person name="Diaz J.F."/>
            <person name="Benocci T."/>
            <person name="Peng M."/>
            <person name="Battaglia E."/>
            <person name="Haridas S."/>
            <person name="Andreopoulos W."/>
            <person name="Labutti K."/>
            <person name="Pangilinan J."/>
            <person name="Floch G.L."/>
            <person name="Makela M.R."/>
            <person name="Henrissat B."/>
            <person name="Grigoriev I.V."/>
            <person name="Crouch J.A."/>
            <person name="De Vries R.P."/>
            <person name="Sukno S.A."/>
            <person name="Thon M.R."/>
        </authorList>
    </citation>
    <scope>NUCLEOTIDE SEQUENCE</scope>
    <source>
        <strain evidence="2">CBS 125086</strain>
    </source>
</reference>
<evidence type="ECO:0000313" key="3">
    <source>
        <dbReference type="Proteomes" id="UP001230504"/>
    </source>
</evidence>
<dbReference type="Proteomes" id="UP001230504">
    <property type="component" value="Unassembled WGS sequence"/>
</dbReference>
<dbReference type="EMBL" id="JAHLJV010000001">
    <property type="protein sequence ID" value="KAK1600165.1"/>
    <property type="molecule type" value="Genomic_DNA"/>
</dbReference>
<dbReference type="PROSITE" id="PS00368">
    <property type="entry name" value="RIBORED_SMALL"/>
    <property type="match status" value="1"/>
</dbReference>
<organism evidence="2 3">
    <name type="scientific">Colletotrichum navitas</name>
    <dbReference type="NCBI Taxonomy" id="681940"/>
    <lineage>
        <taxon>Eukaryota</taxon>
        <taxon>Fungi</taxon>
        <taxon>Dikarya</taxon>
        <taxon>Ascomycota</taxon>
        <taxon>Pezizomycotina</taxon>
        <taxon>Sordariomycetes</taxon>
        <taxon>Hypocreomycetidae</taxon>
        <taxon>Glomerellales</taxon>
        <taxon>Glomerellaceae</taxon>
        <taxon>Colletotrichum</taxon>
        <taxon>Colletotrichum graminicola species complex</taxon>
    </lineage>
</organism>
<evidence type="ECO:0000313" key="2">
    <source>
        <dbReference type="EMBL" id="KAK1600165.1"/>
    </source>
</evidence>
<gene>
    <name evidence="2" type="ORF">LY79DRAFT_654675</name>
</gene>
<proteinExistence type="predicted"/>
<feature type="compositionally biased region" description="Basic and acidic residues" evidence="1">
    <location>
        <begin position="42"/>
        <end position="56"/>
    </location>
</feature>
<comment type="caution">
    <text evidence="2">The sequence shown here is derived from an EMBL/GenBank/DDBJ whole genome shotgun (WGS) entry which is preliminary data.</text>
</comment>